<reference evidence="1 2" key="1">
    <citation type="submission" date="2015-11" db="EMBL/GenBank/DDBJ databases">
        <title>Ensifer anhuiense sp. nov., an effective nitrogen fixation bacterium with Glycine soja.</title>
        <authorList>
            <person name="Yan H."/>
            <person name="Chen W."/>
        </authorList>
    </citation>
    <scope>NUCLEOTIDE SEQUENCE [LARGE SCALE GENOMIC DNA]</scope>
    <source>
        <strain evidence="1 2">LMG 7837</strain>
    </source>
</reference>
<dbReference type="EMBL" id="LNQB01000102">
    <property type="protein sequence ID" value="OAP34146.1"/>
    <property type="molecule type" value="Genomic_DNA"/>
</dbReference>
<accession>A0A178XFY4</accession>
<evidence type="ECO:0000313" key="1">
    <source>
        <dbReference type="EMBL" id="OAP34146.1"/>
    </source>
</evidence>
<organism evidence="1 2">
    <name type="scientific">Sinorhizobium saheli</name>
    <dbReference type="NCBI Taxonomy" id="36856"/>
    <lineage>
        <taxon>Bacteria</taxon>
        <taxon>Pseudomonadati</taxon>
        <taxon>Pseudomonadota</taxon>
        <taxon>Alphaproteobacteria</taxon>
        <taxon>Hyphomicrobiales</taxon>
        <taxon>Rhizobiaceae</taxon>
        <taxon>Sinorhizobium/Ensifer group</taxon>
        <taxon>Sinorhizobium</taxon>
    </lineage>
</organism>
<name>A0A178XFY4_SINSA</name>
<comment type="caution">
    <text evidence="1">The sequence shown here is derived from an EMBL/GenBank/DDBJ whole genome shotgun (WGS) entry which is preliminary data.</text>
</comment>
<dbReference type="OrthoDB" id="8281955at2"/>
<dbReference type="AlphaFoldDB" id="A0A178XFY4"/>
<gene>
    <name evidence="1" type="ORF">ATB98_22690</name>
</gene>
<keyword evidence="2" id="KW-1185">Reference proteome</keyword>
<dbReference type="RefSeq" id="WP_066879238.1">
    <property type="nucleotide sequence ID" value="NZ_LNQB01000102.1"/>
</dbReference>
<proteinExistence type="predicted"/>
<dbReference type="Proteomes" id="UP000078507">
    <property type="component" value="Unassembled WGS sequence"/>
</dbReference>
<evidence type="ECO:0000313" key="2">
    <source>
        <dbReference type="Proteomes" id="UP000078507"/>
    </source>
</evidence>
<protein>
    <submittedName>
        <fullName evidence="1">Uncharacterized protein</fullName>
    </submittedName>
</protein>
<sequence>MRNHWIYVAIGFVAGAGLFLTTAWQRTPPAETAEFATIKLEKTERVQGPAVQAAFAMERFGPARSVE</sequence>